<reference evidence="3" key="1">
    <citation type="submission" date="2017-05" db="EMBL/GenBank/DDBJ databases">
        <authorList>
            <person name="Ray J."/>
            <person name="Price M."/>
            <person name="Deutschbauer A."/>
        </authorList>
    </citation>
    <scope>NUCLEOTIDE SEQUENCE [LARGE SCALE GENOMIC DNA]</scope>
    <source>
        <strain evidence="3">DSM 19842</strain>
    </source>
</reference>
<accession>A0A1X9YNM3</accession>
<organism evidence="2 3">
    <name type="scientific">Pontibacter actiniarum</name>
    <dbReference type="NCBI Taxonomy" id="323450"/>
    <lineage>
        <taxon>Bacteria</taxon>
        <taxon>Pseudomonadati</taxon>
        <taxon>Bacteroidota</taxon>
        <taxon>Cytophagia</taxon>
        <taxon>Cytophagales</taxon>
        <taxon>Hymenobacteraceae</taxon>
        <taxon>Pontibacter</taxon>
    </lineage>
</organism>
<dbReference type="AlphaFoldDB" id="A0A1X9YNM3"/>
<dbReference type="InterPro" id="IPR006869">
    <property type="entry name" value="DUF547"/>
</dbReference>
<gene>
    <name evidence="2" type="ORF">CA264_02905</name>
</gene>
<proteinExistence type="predicted"/>
<evidence type="ECO:0000313" key="2">
    <source>
        <dbReference type="EMBL" id="ARS34475.1"/>
    </source>
</evidence>
<evidence type="ECO:0000313" key="3">
    <source>
        <dbReference type="Proteomes" id="UP000266292"/>
    </source>
</evidence>
<dbReference type="EMBL" id="CP021235">
    <property type="protein sequence ID" value="ARS34475.1"/>
    <property type="molecule type" value="Genomic_DNA"/>
</dbReference>
<dbReference type="PANTHER" id="PTHR46361:SF3">
    <property type="entry name" value="ELECTRON CARRIER_ PROTEIN DISULFIDE OXIDOREDUCTASE"/>
    <property type="match status" value="1"/>
</dbReference>
<dbReference type="Pfam" id="PF04784">
    <property type="entry name" value="DUF547"/>
    <property type="match status" value="1"/>
</dbReference>
<sequence>MVRLLVLCTRSCLVVGLPILYTSMKHTMLYLLALVAGLAVLLSGPEATAAQADFYTSYTDLLQRHVRQGQVNYKSLSQDRAALQRLVAQVKSYGLKGASASEKKAFYLNAYNLLVLQQVLEQYPLKSVMDVKGFFDQKKHTVAGQPMTLNELEKQKLLQPYQDARIHFALVCAAKSCPPLRNEAFTPQQVEQQLQEQAEQALRSNSFIKVQPSKKQVLVSEIFNWYKSDFLREAPSIAAYINRFRAKPLPAGYSLGYYTYDWQLNDTP</sequence>
<keyword evidence="3" id="KW-1185">Reference proteome</keyword>
<feature type="domain" description="DUF547" evidence="1">
    <location>
        <begin position="97"/>
        <end position="200"/>
    </location>
</feature>
<dbReference type="PANTHER" id="PTHR46361">
    <property type="entry name" value="ELECTRON CARRIER/ PROTEIN DISULFIDE OXIDOREDUCTASE"/>
    <property type="match status" value="1"/>
</dbReference>
<dbReference type="Proteomes" id="UP000266292">
    <property type="component" value="Chromosome"/>
</dbReference>
<dbReference type="KEGG" id="pact:CA264_02905"/>
<name>A0A1X9YNM3_9BACT</name>
<dbReference type="OrthoDB" id="526867at2"/>
<protein>
    <recommendedName>
        <fullName evidence="1">DUF547 domain-containing protein</fullName>
    </recommendedName>
</protein>
<evidence type="ECO:0000259" key="1">
    <source>
        <dbReference type="Pfam" id="PF04784"/>
    </source>
</evidence>
<dbReference type="STRING" id="709015.GCA_000472485_00574"/>